<organism evidence="1 2">
    <name type="scientific">Neolentinus lepideus HHB14362 ss-1</name>
    <dbReference type="NCBI Taxonomy" id="1314782"/>
    <lineage>
        <taxon>Eukaryota</taxon>
        <taxon>Fungi</taxon>
        <taxon>Dikarya</taxon>
        <taxon>Basidiomycota</taxon>
        <taxon>Agaricomycotina</taxon>
        <taxon>Agaricomycetes</taxon>
        <taxon>Gloeophyllales</taxon>
        <taxon>Gloeophyllaceae</taxon>
        <taxon>Neolentinus</taxon>
    </lineage>
</organism>
<keyword evidence="2" id="KW-1185">Reference proteome</keyword>
<evidence type="ECO:0000313" key="1">
    <source>
        <dbReference type="EMBL" id="KZT26731.1"/>
    </source>
</evidence>
<name>A0A165TIU3_9AGAM</name>
<dbReference type="EMBL" id="KV425565">
    <property type="protein sequence ID" value="KZT26731.1"/>
    <property type="molecule type" value="Genomic_DNA"/>
</dbReference>
<gene>
    <name evidence="1" type="ORF">NEOLEDRAFT_204263</name>
</gene>
<proteinExistence type="predicted"/>
<sequence length="92" mass="10044">MKYSSRRVGVGTFAPARGSLMSLMALMINGVHSPLRSKYPPSHCAIAAACRAMLITVGTGKHLCISCLGTSARALRSIILRHTWIHLVHIRY</sequence>
<dbReference type="Proteomes" id="UP000076761">
    <property type="component" value="Unassembled WGS sequence"/>
</dbReference>
<reference evidence="1 2" key="1">
    <citation type="journal article" date="2016" name="Mol. Biol. Evol.">
        <title>Comparative Genomics of Early-Diverging Mushroom-Forming Fungi Provides Insights into the Origins of Lignocellulose Decay Capabilities.</title>
        <authorList>
            <person name="Nagy L.G."/>
            <person name="Riley R."/>
            <person name="Tritt A."/>
            <person name="Adam C."/>
            <person name="Daum C."/>
            <person name="Floudas D."/>
            <person name="Sun H."/>
            <person name="Yadav J.S."/>
            <person name="Pangilinan J."/>
            <person name="Larsson K.H."/>
            <person name="Matsuura K."/>
            <person name="Barry K."/>
            <person name="Labutti K."/>
            <person name="Kuo R."/>
            <person name="Ohm R.A."/>
            <person name="Bhattacharya S.S."/>
            <person name="Shirouzu T."/>
            <person name="Yoshinaga Y."/>
            <person name="Martin F.M."/>
            <person name="Grigoriev I.V."/>
            <person name="Hibbett D.S."/>
        </authorList>
    </citation>
    <scope>NUCLEOTIDE SEQUENCE [LARGE SCALE GENOMIC DNA]</scope>
    <source>
        <strain evidence="1 2">HHB14362 ss-1</strain>
    </source>
</reference>
<evidence type="ECO:0000313" key="2">
    <source>
        <dbReference type="Proteomes" id="UP000076761"/>
    </source>
</evidence>
<dbReference type="InParanoid" id="A0A165TIU3"/>
<accession>A0A165TIU3</accession>
<dbReference type="AlphaFoldDB" id="A0A165TIU3"/>
<protein>
    <submittedName>
        <fullName evidence="1">Uncharacterized protein</fullName>
    </submittedName>
</protein>